<feature type="transmembrane region" description="Helical" evidence="1">
    <location>
        <begin position="55"/>
        <end position="77"/>
    </location>
</feature>
<feature type="transmembrane region" description="Helical" evidence="1">
    <location>
        <begin position="294"/>
        <end position="311"/>
    </location>
</feature>
<feature type="transmembrane region" description="Helical" evidence="1">
    <location>
        <begin position="165"/>
        <end position="185"/>
    </location>
</feature>
<gene>
    <name evidence="2" type="ORF">METZ01_LOCUS148781</name>
</gene>
<evidence type="ECO:0000313" key="2">
    <source>
        <dbReference type="EMBL" id="SVA95927.1"/>
    </source>
</evidence>
<keyword evidence="1" id="KW-0472">Membrane</keyword>
<feature type="transmembrane region" description="Helical" evidence="1">
    <location>
        <begin position="89"/>
        <end position="114"/>
    </location>
</feature>
<reference evidence="2" key="1">
    <citation type="submission" date="2018-05" db="EMBL/GenBank/DDBJ databases">
        <authorList>
            <person name="Lanie J.A."/>
            <person name="Ng W.-L."/>
            <person name="Kazmierczak K.M."/>
            <person name="Andrzejewski T.M."/>
            <person name="Davidsen T.M."/>
            <person name="Wayne K.J."/>
            <person name="Tettelin H."/>
            <person name="Glass J.I."/>
            <person name="Rusch D."/>
            <person name="Podicherti R."/>
            <person name="Tsui H.-C.T."/>
            <person name="Winkler M.E."/>
        </authorList>
    </citation>
    <scope>NUCLEOTIDE SEQUENCE</scope>
</reference>
<feature type="transmembrane region" description="Helical" evidence="1">
    <location>
        <begin position="265"/>
        <end position="282"/>
    </location>
</feature>
<keyword evidence="1" id="KW-1133">Transmembrane helix</keyword>
<proteinExistence type="predicted"/>
<evidence type="ECO:0000256" key="1">
    <source>
        <dbReference type="SAM" id="Phobius"/>
    </source>
</evidence>
<protein>
    <submittedName>
        <fullName evidence="2">Uncharacterized protein</fullName>
    </submittedName>
</protein>
<accession>A0A382A4B7</accession>
<name>A0A382A4B7_9ZZZZ</name>
<feature type="non-terminal residue" evidence="2">
    <location>
        <position position="392"/>
    </location>
</feature>
<keyword evidence="1" id="KW-0812">Transmembrane</keyword>
<feature type="transmembrane region" description="Helical" evidence="1">
    <location>
        <begin position="197"/>
        <end position="215"/>
    </location>
</feature>
<feature type="transmembrane region" description="Helical" evidence="1">
    <location>
        <begin position="134"/>
        <end position="153"/>
    </location>
</feature>
<sequence length="392" mass="44680">MSDDLNHGPSQVSGIPWYCYVIAIASTCIAVGLQWDISWHMTIGRDTFWTPAHMVIYIGGILGGVTSAVLVFKMTFFDKNEGINSGVRFWGFTGPMGAWVCIWGAVAMLTSAPFDDWWHNAYGLDVEIISPPHMVLAAGFIALVFGAMLLTLVQQNRLNVSSIKPFSWFYTYTSAILILLMVILTTEYSFTNKHHSLEFYRISALAYPVVLVAIGRSSKLKWPATTAALIYMLHRCIMVWVLPLFEGQPLLAPIYREVTHFIPPPFPVLLFIPAVAIDLIILRPDRMNDWIRSLAIGLTFVLLFFIVHWYFSEFLLSESARNWFFSGHLNKPYWARVGPYEYKFWEYDYKVFGHPIPLTPVSLKGLFSVSIIAAISARVGLWWGQWMRQAKR</sequence>
<feature type="transmembrane region" description="Helical" evidence="1">
    <location>
        <begin position="227"/>
        <end position="245"/>
    </location>
</feature>
<dbReference type="AlphaFoldDB" id="A0A382A4B7"/>
<organism evidence="2">
    <name type="scientific">marine metagenome</name>
    <dbReference type="NCBI Taxonomy" id="408172"/>
    <lineage>
        <taxon>unclassified sequences</taxon>
        <taxon>metagenomes</taxon>
        <taxon>ecological metagenomes</taxon>
    </lineage>
</organism>
<dbReference type="EMBL" id="UINC01023716">
    <property type="protein sequence ID" value="SVA95927.1"/>
    <property type="molecule type" value="Genomic_DNA"/>
</dbReference>
<feature type="transmembrane region" description="Helical" evidence="1">
    <location>
        <begin position="17"/>
        <end position="35"/>
    </location>
</feature>
<feature type="transmembrane region" description="Helical" evidence="1">
    <location>
        <begin position="365"/>
        <end position="384"/>
    </location>
</feature>